<comment type="caution">
    <text evidence="2">The sequence shown here is derived from an EMBL/GenBank/DDBJ whole genome shotgun (WGS) entry which is preliminary data.</text>
</comment>
<evidence type="ECO:0000313" key="3">
    <source>
        <dbReference type="Proteomes" id="UP000824469"/>
    </source>
</evidence>
<dbReference type="InterPro" id="IPR025558">
    <property type="entry name" value="DUF4283"/>
</dbReference>
<organism evidence="2 3">
    <name type="scientific">Taxus chinensis</name>
    <name type="common">Chinese yew</name>
    <name type="synonym">Taxus wallichiana var. chinensis</name>
    <dbReference type="NCBI Taxonomy" id="29808"/>
    <lineage>
        <taxon>Eukaryota</taxon>
        <taxon>Viridiplantae</taxon>
        <taxon>Streptophyta</taxon>
        <taxon>Embryophyta</taxon>
        <taxon>Tracheophyta</taxon>
        <taxon>Spermatophyta</taxon>
        <taxon>Pinopsida</taxon>
        <taxon>Pinidae</taxon>
        <taxon>Conifers II</taxon>
        <taxon>Cupressales</taxon>
        <taxon>Taxaceae</taxon>
        <taxon>Taxus</taxon>
    </lineage>
</organism>
<reference evidence="2 3" key="1">
    <citation type="journal article" date="2021" name="Nat. Plants">
        <title>The Taxus genome provides insights into paclitaxel biosynthesis.</title>
        <authorList>
            <person name="Xiong X."/>
            <person name="Gou J."/>
            <person name="Liao Q."/>
            <person name="Li Y."/>
            <person name="Zhou Q."/>
            <person name="Bi G."/>
            <person name="Li C."/>
            <person name="Du R."/>
            <person name="Wang X."/>
            <person name="Sun T."/>
            <person name="Guo L."/>
            <person name="Liang H."/>
            <person name="Lu P."/>
            <person name="Wu Y."/>
            <person name="Zhang Z."/>
            <person name="Ro D.K."/>
            <person name="Shang Y."/>
            <person name="Huang S."/>
            <person name="Yan J."/>
        </authorList>
    </citation>
    <scope>NUCLEOTIDE SEQUENCE [LARGE SCALE GENOMIC DNA]</scope>
    <source>
        <strain evidence="2">Ta-2019</strain>
    </source>
</reference>
<keyword evidence="3" id="KW-1185">Reference proteome</keyword>
<dbReference type="EMBL" id="JAHRHJ020003813">
    <property type="protein sequence ID" value="KAH9290856.1"/>
    <property type="molecule type" value="Genomic_DNA"/>
</dbReference>
<dbReference type="AlphaFoldDB" id="A0AA38BYJ3"/>
<dbReference type="PANTHER" id="PTHR31286:SF99">
    <property type="entry name" value="DUF4283 DOMAIN-CONTAINING PROTEIN"/>
    <property type="match status" value="1"/>
</dbReference>
<feature type="non-terminal residue" evidence="2">
    <location>
        <position position="1"/>
    </location>
</feature>
<feature type="domain" description="DUF4283" evidence="1">
    <location>
        <begin position="6"/>
        <end position="51"/>
    </location>
</feature>
<dbReference type="InterPro" id="IPR040256">
    <property type="entry name" value="At4g02000-like"/>
</dbReference>
<dbReference type="PANTHER" id="PTHR31286">
    <property type="entry name" value="GLYCINE-RICH CELL WALL STRUCTURAL PROTEIN 1.8-LIKE"/>
    <property type="match status" value="1"/>
</dbReference>
<gene>
    <name evidence="2" type="ORF">KI387_034973</name>
</gene>
<dbReference type="Pfam" id="PF14111">
    <property type="entry name" value="DUF4283"/>
    <property type="match status" value="1"/>
</dbReference>
<proteinExistence type="predicted"/>
<protein>
    <recommendedName>
        <fullName evidence="1">DUF4283 domain-containing protein</fullName>
    </recommendedName>
</protein>
<evidence type="ECO:0000313" key="2">
    <source>
        <dbReference type="EMBL" id="KAH9290856.1"/>
    </source>
</evidence>
<sequence>RKWTWRIDVRALATEGFLFFFQNELEMQKVLLRSPWFYGKQALSLHRWEPGMPHDFTFHDLVVWISLPALPLEFWEPEVLLGIARSLGKLIAVDSATKSRDKLVATQMCVNVPVGFKTAKRNFLNSPEGCWDQQIDVESSGIFCSKCRRVRYERKTCFSDLEPFQDIMVNQMDDFSSAEESVLEEVVSPEAALDAGVEEMKVENGGGECLL</sequence>
<evidence type="ECO:0000259" key="1">
    <source>
        <dbReference type="Pfam" id="PF14111"/>
    </source>
</evidence>
<accession>A0AA38BYJ3</accession>
<name>A0AA38BYJ3_TAXCH</name>
<dbReference type="Proteomes" id="UP000824469">
    <property type="component" value="Unassembled WGS sequence"/>
</dbReference>